<proteinExistence type="predicted"/>
<accession>A0A5C6B6X5</accession>
<dbReference type="EMBL" id="SJPP01000003">
    <property type="protein sequence ID" value="TWU07036.1"/>
    <property type="molecule type" value="Genomic_DNA"/>
</dbReference>
<evidence type="ECO:0000313" key="1">
    <source>
        <dbReference type="EMBL" id="TWU07036.1"/>
    </source>
</evidence>
<comment type="caution">
    <text evidence="1">The sequence shown here is derived from an EMBL/GenBank/DDBJ whole genome shotgun (WGS) entry which is preliminary data.</text>
</comment>
<sequence length="35" mass="3687">MGFLFSSVGGQYGLAASFYKTTLKLADANFLASPL</sequence>
<dbReference type="Proteomes" id="UP000320735">
    <property type="component" value="Unassembled WGS sequence"/>
</dbReference>
<name>A0A5C6B6X5_9PLAN</name>
<reference evidence="1 2" key="1">
    <citation type="submission" date="2019-02" db="EMBL/GenBank/DDBJ databases">
        <title>Deep-cultivation of Planctomycetes and their phenomic and genomic characterization uncovers novel biology.</title>
        <authorList>
            <person name="Wiegand S."/>
            <person name="Jogler M."/>
            <person name="Boedeker C."/>
            <person name="Pinto D."/>
            <person name="Vollmers J."/>
            <person name="Rivas-Marin E."/>
            <person name="Kohn T."/>
            <person name="Peeters S.H."/>
            <person name="Heuer A."/>
            <person name="Rast P."/>
            <person name="Oberbeckmann S."/>
            <person name="Bunk B."/>
            <person name="Jeske O."/>
            <person name="Meyerdierks A."/>
            <person name="Storesund J.E."/>
            <person name="Kallscheuer N."/>
            <person name="Luecker S."/>
            <person name="Lage O.M."/>
            <person name="Pohl T."/>
            <person name="Merkel B.J."/>
            <person name="Hornburger P."/>
            <person name="Mueller R.-W."/>
            <person name="Bruemmer F."/>
            <person name="Labrenz M."/>
            <person name="Spormann A.M."/>
            <person name="Op Den Camp H."/>
            <person name="Overmann J."/>
            <person name="Amann R."/>
            <person name="Jetten M.S.M."/>
            <person name="Mascher T."/>
            <person name="Medema M.H."/>
            <person name="Devos D.P."/>
            <person name="Kaster A.-K."/>
            <person name="Ovreas L."/>
            <person name="Rohde M."/>
            <person name="Galperin M.Y."/>
            <person name="Jogler C."/>
        </authorList>
    </citation>
    <scope>NUCLEOTIDE SEQUENCE [LARGE SCALE GENOMIC DNA]</scope>
    <source>
        <strain evidence="1 2">CA54</strain>
    </source>
</reference>
<gene>
    <name evidence="1" type="ORF">CA54_54410</name>
</gene>
<protein>
    <submittedName>
        <fullName evidence="1">Uncharacterized protein</fullName>
    </submittedName>
</protein>
<keyword evidence="2" id="KW-1185">Reference proteome</keyword>
<organism evidence="1 2">
    <name type="scientific">Symmachiella macrocystis</name>
    <dbReference type="NCBI Taxonomy" id="2527985"/>
    <lineage>
        <taxon>Bacteria</taxon>
        <taxon>Pseudomonadati</taxon>
        <taxon>Planctomycetota</taxon>
        <taxon>Planctomycetia</taxon>
        <taxon>Planctomycetales</taxon>
        <taxon>Planctomycetaceae</taxon>
        <taxon>Symmachiella</taxon>
    </lineage>
</organism>
<evidence type="ECO:0000313" key="2">
    <source>
        <dbReference type="Proteomes" id="UP000320735"/>
    </source>
</evidence>
<dbReference type="AlphaFoldDB" id="A0A5C6B6X5"/>